<feature type="compositionally biased region" description="Polar residues" evidence="3">
    <location>
        <begin position="698"/>
        <end position="732"/>
    </location>
</feature>
<evidence type="ECO:0000313" key="6">
    <source>
        <dbReference type="Proteomes" id="UP001056012"/>
    </source>
</evidence>
<dbReference type="CDD" id="cd12148">
    <property type="entry name" value="fungal_TF_MHR"/>
    <property type="match status" value="1"/>
</dbReference>
<name>A0A9Q8Z8G3_CURCL</name>
<dbReference type="GO" id="GO:0003677">
    <property type="term" value="F:DNA binding"/>
    <property type="evidence" value="ECO:0007669"/>
    <property type="project" value="InterPro"/>
</dbReference>
<organism evidence="5 6">
    <name type="scientific">Curvularia clavata</name>
    <dbReference type="NCBI Taxonomy" id="95742"/>
    <lineage>
        <taxon>Eukaryota</taxon>
        <taxon>Fungi</taxon>
        <taxon>Dikarya</taxon>
        <taxon>Ascomycota</taxon>
        <taxon>Pezizomycotina</taxon>
        <taxon>Dothideomycetes</taxon>
        <taxon>Pleosporomycetidae</taxon>
        <taxon>Pleosporales</taxon>
        <taxon>Pleosporineae</taxon>
        <taxon>Pleosporaceae</taxon>
        <taxon>Curvularia</taxon>
    </lineage>
</organism>
<dbReference type="PANTHER" id="PTHR46910:SF4">
    <property type="entry name" value="ZN(2)-C6 FUNGAL-TYPE DOMAIN-CONTAINING PROTEIN"/>
    <property type="match status" value="1"/>
</dbReference>
<dbReference type="VEuPathDB" id="FungiDB:yc1106_03472"/>
<protein>
    <recommendedName>
        <fullName evidence="4">Zn(2)-C6 fungal-type domain-containing protein</fullName>
    </recommendedName>
</protein>
<dbReference type="InterPro" id="IPR007219">
    <property type="entry name" value="XnlR_reg_dom"/>
</dbReference>
<feature type="compositionally biased region" description="Polar residues" evidence="3">
    <location>
        <begin position="746"/>
        <end position="757"/>
    </location>
</feature>
<dbReference type="OrthoDB" id="4456959at2759"/>
<feature type="region of interest" description="Disordered" evidence="3">
    <location>
        <begin position="746"/>
        <end position="772"/>
    </location>
</feature>
<dbReference type="PANTHER" id="PTHR46910">
    <property type="entry name" value="TRANSCRIPTION FACTOR PDR1"/>
    <property type="match status" value="1"/>
</dbReference>
<dbReference type="InterPro" id="IPR036864">
    <property type="entry name" value="Zn2-C6_fun-type_DNA-bd_sf"/>
</dbReference>
<reference evidence="5" key="1">
    <citation type="submission" date="2021-12" db="EMBL/GenBank/DDBJ databases">
        <title>Curvularia clavata genome.</title>
        <authorList>
            <person name="Cao Y."/>
        </authorList>
    </citation>
    <scope>NUCLEOTIDE SEQUENCE</scope>
    <source>
        <strain evidence="5">Yc1106</strain>
    </source>
</reference>
<proteinExistence type="predicted"/>
<feature type="region of interest" description="Disordered" evidence="3">
    <location>
        <begin position="1"/>
        <end position="59"/>
    </location>
</feature>
<dbReference type="Gene3D" id="4.10.240.10">
    <property type="entry name" value="Zn(2)-C6 fungal-type DNA-binding domain"/>
    <property type="match status" value="1"/>
</dbReference>
<evidence type="ECO:0000259" key="4">
    <source>
        <dbReference type="PROSITE" id="PS00463"/>
    </source>
</evidence>
<dbReference type="Pfam" id="PF04082">
    <property type="entry name" value="Fungal_trans"/>
    <property type="match status" value="1"/>
</dbReference>
<feature type="compositionally biased region" description="Polar residues" evidence="3">
    <location>
        <begin position="140"/>
        <end position="157"/>
    </location>
</feature>
<evidence type="ECO:0000256" key="3">
    <source>
        <dbReference type="SAM" id="MobiDB-lite"/>
    </source>
</evidence>
<feature type="domain" description="Zn(2)-C6 fungal-type" evidence="4">
    <location>
        <begin position="60"/>
        <end position="88"/>
    </location>
</feature>
<dbReference type="InterPro" id="IPR050987">
    <property type="entry name" value="AtrR-like"/>
</dbReference>
<gene>
    <name evidence="5" type="ORF">yc1106_03472</name>
</gene>
<dbReference type="SMART" id="SM00066">
    <property type="entry name" value="GAL4"/>
    <property type="match status" value="1"/>
</dbReference>
<dbReference type="GO" id="GO:0008270">
    <property type="term" value="F:zinc ion binding"/>
    <property type="evidence" value="ECO:0007669"/>
    <property type="project" value="InterPro"/>
</dbReference>
<evidence type="ECO:0000256" key="1">
    <source>
        <dbReference type="ARBA" id="ARBA00022723"/>
    </source>
</evidence>
<dbReference type="GO" id="GO:0006351">
    <property type="term" value="P:DNA-templated transcription"/>
    <property type="evidence" value="ECO:0007669"/>
    <property type="project" value="InterPro"/>
</dbReference>
<keyword evidence="6" id="KW-1185">Reference proteome</keyword>
<feature type="compositionally biased region" description="Polar residues" evidence="3">
    <location>
        <begin position="916"/>
        <end position="925"/>
    </location>
</feature>
<dbReference type="SMART" id="SM00906">
    <property type="entry name" value="Fungal_trans"/>
    <property type="match status" value="1"/>
</dbReference>
<dbReference type="Pfam" id="PF00172">
    <property type="entry name" value="Zn_clus"/>
    <property type="match status" value="1"/>
</dbReference>
<dbReference type="PROSITE" id="PS00463">
    <property type="entry name" value="ZN2_CY6_FUNGAL_1"/>
    <property type="match status" value="1"/>
</dbReference>
<dbReference type="SUPFAM" id="SSF57701">
    <property type="entry name" value="Zn2/Cys6 DNA-binding domain"/>
    <property type="match status" value="1"/>
</dbReference>
<feature type="region of interest" description="Disordered" evidence="3">
    <location>
        <begin position="689"/>
        <end position="732"/>
    </location>
</feature>
<dbReference type="InterPro" id="IPR001138">
    <property type="entry name" value="Zn2Cys6_DnaBD"/>
</dbReference>
<evidence type="ECO:0000256" key="2">
    <source>
        <dbReference type="ARBA" id="ARBA00023242"/>
    </source>
</evidence>
<feature type="compositionally biased region" description="Basic residues" evidence="3">
    <location>
        <begin position="884"/>
        <end position="904"/>
    </location>
</feature>
<feature type="compositionally biased region" description="Polar residues" evidence="3">
    <location>
        <begin position="26"/>
        <end position="44"/>
    </location>
</feature>
<dbReference type="GO" id="GO:0000981">
    <property type="term" value="F:DNA-binding transcription factor activity, RNA polymerase II-specific"/>
    <property type="evidence" value="ECO:0007669"/>
    <property type="project" value="InterPro"/>
</dbReference>
<accession>A0A9Q8Z8G3</accession>
<dbReference type="CDD" id="cd14724">
    <property type="entry name" value="ZIP_Gal4-like_1"/>
    <property type="match status" value="1"/>
</dbReference>
<dbReference type="AlphaFoldDB" id="A0A9Q8Z8G3"/>
<dbReference type="CDD" id="cd00067">
    <property type="entry name" value="GAL4"/>
    <property type="match status" value="1"/>
</dbReference>
<keyword evidence="2" id="KW-0539">Nucleus</keyword>
<dbReference type="EMBL" id="CP089275">
    <property type="protein sequence ID" value="USP76198.1"/>
    <property type="molecule type" value="Genomic_DNA"/>
</dbReference>
<dbReference type="Proteomes" id="UP001056012">
    <property type="component" value="Chromosome 2"/>
</dbReference>
<feature type="region of interest" description="Disordered" evidence="3">
    <location>
        <begin position="860"/>
        <end position="925"/>
    </location>
</feature>
<keyword evidence="1" id="KW-0479">Metal-binding</keyword>
<feature type="compositionally biased region" description="Polar residues" evidence="3">
    <location>
        <begin position="866"/>
        <end position="879"/>
    </location>
</feature>
<sequence>MATKRPADDDPNLVSKIQRVEHATPLSPQHRNSTATSNAASDFSGSVKKKLADSKRTGQACDRCKVRKIRCDGRPEGCTPCEQNRTPCRTTDRITGRATVRGHAEAMESENSYLRAHIADLQAQLKEHGIEPRPPPAFANNMQTPSHPWSSASNDTASWPDASRRTSPSPLPGYAPAAPSAKPESLPQFKHGSIGDNYLGVAPGDLPLSHIKGTSLSIFGTEIDITDFMPCESEYEKEAMSYSTLIKIAMGGQPVETPQLPPYNELKEYAIWYLRSMNPYTALVHKPAFMQLIWRIGNEPNFTPSASETVTVHMMLATITYQIAIRNSDQGGSAMLSDSHAHYHYSLTFFKQLVLGDHGWEDVRALTMICHHLRNFPRPGAAWIMTSIVYLFAIQLGLHRSVKVWEDDTGKLSKLDIEMRKRVFWTLNALQVNLNGRLGRPMPISNEDIDVEFPEPMNDCLPGEEAKLDTFHQCSFQPAIQIAKYTIWEVELYKTIYAVRHSTKSYEENLKRLAAGIRQWKEELPYELRDISHASNHDTIFTLYLECWYHSFVLLLHHPGICRSTDAAIINSNLDKCQHAAQRMLHICTELMNKKSLDIPWINTVVYIAAAFTTLYISSTKQDQMTPSDMTKLKDDMASWVDVLGECDHFLGSGNRLKLAVSRIVDQSLSNINESIVKRTATESLARVAMQAPARSEPNASASTYDQSAYQDQYATTTSGPTDPNLPLQSTSYTTLPVNSVHSYNLGSQVSVPSQPNRGYDQHTYNGDEASMNPNHAAALAAAAAAASSTTGISQPPTDAYTYSQTHVASNAHSQPPYTANGYAAQDWTQWTRAYMQQPDQSQQQPGDYLNTATTLMTLGRDSVPSHGTSTDGQGLVQTSGAQGHHHHPHHQHHHAHHAQHAASHHQPPVHWPQIAYSNPTRGSH</sequence>
<evidence type="ECO:0000313" key="5">
    <source>
        <dbReference type="EMBL" id="USP76198.1"/>
    </source>
</evidence>
<feature type="region of interest" description="Disordered" evidence="3">
    <location>
        <begin position="132"/>
        <end position="189"/>
    </location>
</feature>